<dbReference type="Gene3D" id="3.40.50.11140">
    <property type="match status" value="1"/>
</dbReference>
<organism evidence="17 18">
    <name type="scientific">Thermochromatium tepidum ATCC 43061</name>
    <dbReference type="NCBI Taxonomy" id="316276"/>
    <lineage>
        <taxon>Bacteria</taxon>
        <taxon>Pseudomonadati</taxon>
        <taxon>Pseudomonadota</taxon>
        <taxon>Gammaproteobacteria</taxon>
        <taxon>Chromatiales</taxon>
        <taxon>Chromatiaceae</taxon>
        <taxon>Thermochromatium</taxon>
    </lineage>
</organism>
<comment type="subcellular location">
    <subcellularLocation>
        <location evidence="1 13">Cytoplasm</location>
    </subcellularLocation>
</comment>
<dbReference type="CDD" id="cd17991">
    <property type="entry name" value="DEXHc_TRCF"/>
    <property type="match status" value="1"/>
</dbReference>
<dbReference type="NCBIfam" id="TIGR00580">
    <property type="entry name" value="mfd"/>
    <property type="match status" value="1"/>
</dbReference>
<dbReference type="PANTHER" id="PTHR47964">
    <property type="entry name" value="ATP-DEPENDENT DNA HELICASE HOMOLOG RECG, CHLOROPLASTIC"/>
    <property type="match status" value="1"/>
</dbReference>
<feature type="region of interest" description="Disordered" evidence="14">
    <location>
        <begin position="1"/>
        <end position="21"/>
    </location>
</feature>
<evidence type="ECO:0000256" key="5">
    <source>
        <dbReference type="ARBA" id="ARBA00022801"/>
    </source>
</evidence>
<dbReference type="SMART" id="SM00487">
    <property type="entry name" value="DEXDc"/>
    <property type="match status" value="1"/>
</dbReference>
<feature type="domain" description="Helicase C-terminal" evidence="16">
    <location>
        <begin position="813"/>
        <end position="967"/>
    </location>
</feature>
<dbReference type="GO" id="GO:0005524">
    <property type="term" value="F:ATP binding"/>
    <property type="evidence" value="ECO:0007669"/>
    <property type="project" value="UniProtKB-UniRule"/>
</dbReference>
<dbReference type="SMART" id="SM00490">
    <property type="entry name" value="HELICc"/>
    <property type="match status" value="1"/>
</dbReference>
<dbReference type="PROSITE" id="PS51194">
    <property type="entry name" value="HELICASE_CTER"/>
    <property type="match status" value="1"/>
</dbReference>
<dbReference type="EC" id="3.6.4.-" evidence="13"/>
<dbReference type="FunFam" id="3.40.50.300:FF:000300">
    <property type="entry name" value="Transcription-repair-coupling factor"/>
    <property type="match status" value="1"/>
</dbReference>
<comment type="function">
    <text evidence="13">Couples transcription and DNA repair by recognizing RNA polymerase (RNAP) stalled at DNA lesions. Mediates ATP-dependent release of RNAP and its truncated transcript from the DNA, and recruitment of nucleotide excision repair machinery to the damaged site.</text>
</comment>
<keyword evidence="2 13" id="KW-0963">Cytoplasm</keyword>
<dbReference type="InterPro" id="IPR005118">
    <property type="entry name" value="TRCF_C"/>
</dbReference>
<dbReference type="InterPro" id="IPR003711">
    <property type="entry name" value="CarD-like/TRCF_RID"/>
</dbReference>
<evidence type="ECO:0000256" key="10">
    <source>
        <dbReference type="ARBA" id="ARBA00061104"/>
    </source>
</evidence>
<evidence type="ECO:0000259" key="16">
    <source>
        <dbReference type="PROSITE" id="PS51194"/>
    </source>
</evidence>
<dbReference type="RefSeq" id="WP_153973820.1">
    <property type="nucleotide sequence ID" value="NZ_CP039268.1"/>
</dbReference>
<comment type="similarity">
    <text evidence="11 13">In the C-terminal section; belongs to the helicase family. RecG subfamily.</text>
</comment>
<evidence type="ECO:0000256" key="4">
    <source>
        <dbReference type="ARBA" id="ARBA00022763"/>
    </source>
</evidence>
<dbReference type="Gene3D" id="3.90.1150.50">
    <property type="entry name" value="Transcription-repair-coupling factor, D7 domain"/>
    <property type="match status" value="1"/>
</dbReference>
<dbReference type="InterPro" id="IPR011545">
    <property type="entry name" value="DEAD/DEAH_box_helicase_dom"/>
</dbReference>
<dbReference type="SUPFAM" id="SSF143517">
    <property type="entry name" value="TRCF domain-like"/>
    <property type="match status" value="1"/>
</dbReference>
<dbReference type="InterPro" id="IPR041471">
    <property type="entry name" value="UvrB_inter"/>
</dbReference>
<sequence length="1160" mass="129898">MSSSSTRPLHSPLDPPLPRRPGERQLWGRLYGAGTSLAIARVAARHSGLVLVVVDSIQAAATRRAELGFFLDGGEPPLLDFPDWETLAYDIFSPLPELVSERLLTLYRLPTLESGLLIVPVATLMQRLPPRDYVDGHSLVLAVGQRFDRDTMRRRLEQAGYTCVSQVLGHGEYAVRGSLLDVFPMGSRVPLRIDLFDDEIEGIRVFDPETQRSKDTLDQIRLLPAREFPFDEDAISGFRRRYRAAIAGDPQRSLIYREVSRGQAPGGLEYYLPLFFEQTATLFDYLPADTLVIEAVECRDTARAFFAEIEQRYAQRRHDSERPPLPPAQLYLTPEELAGRLNRLSGVIHQSDPIDQRRKGYAEVYHFSTQPLPPLTIQARSAHPDQALRAFLASAQRRLLFVAESNGRRELLAEQLKGFGIQTRPVAGWHKFLAGEADLALTVAPIEQGLLLEDAGLAVITESQLYGERVRQERRRRARERDSDAIIRNLTELSEGAPVVHEEHGVGRYLGLQTLTVGGVTTEFLMLEYANGDRLYVPVSSLHLISRYTGASPENAPLHKLGGDQWQRIKRRAAQEAHDVAAELLDIQARRAARQGIAFPTGGEDYAAFAAAFPFEETPDQQRAIESVLADMASPRPMDRVVCGDVGFGKTEVAMRAAFIAVQGGRQVVVLVPTTLLAHQHFENFSDRFADWAVRIESLSRFRTAREQKAVLNGLADGSIDIVIGTHKLLQPQIRFKRLGLVIIDEEHRFGVRHKERLKALRTEVDVLTLTATPIPRTLNLALSGLRDLSIIATPPVERHPIKTCVTPWDDALIREAVLRELKRGGQVYFLHNEVETIENLAQRLATLIPEARLAVAHGQLPERALERIMRDFYHQRFNLLVCTTIIESGIDIPSANTILINRADKLGLAQLHQLRGRVGRSHHRAYAYLLTPPTQAMTADAKKRLEAIEAMEDLGAGFTLATHDLEIRGAGELLGEEQSGQITEVGFTLYMEFLERAVAALKSGRVPELDRPLDHGPEIDLGIPALLPSDYLPDVQARLVFYKRIASARDREELHELQVEMIDRFGDLPEPARNLLEITALKLLIQPWGIRKIEAGPAGGRLLFTESPKIDPARLIALIQSRPKEYKLEGGNKLKFFCDMAEPGVRIHEVRRILKPLLD</sequence>
<keyword evidence="18" id="KW-1185">Reference proteome</keyword>
<dbReference type="Pfam" id="PF02559">
    <property type="entry name" value="CarD_TRCF_RID"/>
    <property type="match status" value="1"/>
</dbReference>
<dbReference type="InterPro" id="IPR004576">
    <property type="entry name" value="Mfd"/>
</dbReference>
<evidence type="ECO:0000256" key="14">
    <source>
        <dbReference type="SAM" id="MobiDB-lite"/>
    </source>
</evidence>
<dbReference type="InterPro" id="IPR036101">
    <property type="entry name" value="CarD-like/TRCF_RID_sf"/>
</dbReference>
<keyword evidence="6" id="KW-0347">Helicase</keyword>
<evidence type="ECO:0000256" key="11">
    <source>
        <dbReference type="ARBA" id="ARBA00061399"/>
    </source>
</evidence>
<dbReference type="PROSITE" id="PS51192">
    <property type="entry name" value="HELICASE_ATP_BIND_1"/>
    <property type="match status" value="1"/>
</dbReference>
<dbReference type="Proteomes" id="UP000426424">
    <property type="component" value="Chromosome"/>
</dbReference>
<dbReference type="SUPFAM" id="SSF141259">
    <property type="entry name" value="CarD-like"/>
    <property type="match status" value="1"/>
</dbReference>
<dbReference type="InterPro" id="IPR047112">
    <property type="entry name" value="RecG/Mfd"/>
</dbReference>
<evidence type="ECO:0000256" key="9">
    <source>
        <dbReference type="ARBA" id="ARBA00023204"/>
    </source>
</evidence>
<dbReference type="InterPro" id="IPR048635">
    <property type="entry name" value="MFD_D3"/>
</dbReference>
<dbReference type="SUPFAM" id="SSF52540">
    <property type="entry name" value="P-loop containing nucleoside triphosphate hydrolases"/>
    <property type="match status" value="4"/>
</dbReference>
<evidence type="ECO:0000256" key="12">
    <source>
        <dbReference type="ARBA" id="ARBA00070128"/>
    </source>
</evidence>
<dbReference type="Pfam" id="PF00270">
    <property type="entry name" value="DEAD"/>
    <property type="match status" value="1"/>
</dbReference>
<keyword evidence="8 13" id="KW-0238">DNA-binding</keyword>
<dbReference type="EMBL" id="CP039268">
    <property type="protein sequence ID" value="QGU31621.1"/>
    <property type="molecule type" value="Genomic_DNA"/>
</dbReference>
<comment type="similarity">
    <text evidence="10 13">In the N-terminal section; belongs to the UvrB family.</text>
</comment>
<dbReference type="Gene3D" id="3.40.50.300">
    <property type="entry name" value="P-loop containing nucleotide triphosphate hydrolases"/>
    <property type="match status" value="2"/>
</dbReference>
<keyword evidence="7 13" id="KW-0067">ATP-binding</keyword>
<gene>
    <name evidence="13" type="primary">mfd</name>
    <name evidence="17" type="ORF">E6P07_00590</name>
</gene>
<keyword evidence="3 13" id="KW-0547">Nucleotide-binding</keyword>
<evidence type="ECO:0000256" key="1">
    <source>
        <dbReference type="ARBA" id="ARBA00004496"/>
    </source>
</evidence>
<evidence type="ECO:0000256" key="7">
    <source>
        <dbReference type="ARBA" id="ARBA00022840"/>
    </source>
</evidence>
<dbReference type="GO" id="GO:0003684">
    <property type="term" value="F:damaged DNA binding"/>
    <property type="evidence" value="ECO:0007669"/>
    <property type="project" value="InterPro"/>
</dbReference>
<evidence type="ECO:0000313" key="18">
    <source>
        <dbReference type="Proteomes" id="UP000426424"/>
    </source>
</evidence>
<dbReference type="KEGG" id="ttp:E6P07_00590"/>
<dbReference type="InterPro" id="IPR014001">
    <property type="entry name" value="Helicase_ATP-bd"/>
</dbReference>
<dbReference type="Gene3D" id="3.40.50.11180">
    <property type="match status" value="1"/>
</dbReference>
<dbReference type="Pfam" id="PF17757">
    <property type="entry name" value="UvrB_inter"/>
    <property type="match status" value="1"/>
</dbReference>
<dbReference type="GO" id="GO:0006355">
    <property type="term" value="P:regulation of DNA-templated transcription"/>
    <property type="evidence" value="ECO:0007669"/>
    <property type="project" value="UniProtKB-UniRule"/>
</dbReference>
<dbReference type="HAMAP" id="MF_00969">
    <property type="entry name" value="TRCF"/>
    <property type="match status" value="1"/>
</dbReference>
<dbReference type="InterPro" id="IPR027417">
    <property type="entry name" value="P-loop_NTPase"/>
</dbReference>
<dbReference type="Pfam" id="PF00271">
    <property type="entry name" value="Helicase_C"/>
    <property type="match status" value="1"/>
</dbReference>
<dbReference type="FunFam" id="3.40.50.300:FF:000546">
    <property type="entry name" value="Transcription-repair-coupling factor"/>
    <property type="match status" value="1"/>
</dbReference>
<dbReference type="SMART" id="SM00982">
    <property type="entry name" value="TRCF"/>
    <property type="match status" value="1"/>
</dbReference>
<keyword evidence="4 13" id="KW-0227">DNA damage</keyword>
<dbReference type="InterPro" id="IPR037235">
    <property type="entry name" value="TRCF-like_C_D7"/>
</dbReference>
<evidence type="ECO:0000313" key="17">
    <source>
        <dbReference type="EMBL" id="QGU31621.1"/>
    </source>
</evidence>
<dbReference type="Pfam" id="PF21132">
    <property type="entry name" value="MFD_D3"/>
    <property type="match status" value="1"/>
</dbReference>
<dbReference type="GO" id="GO:0016787">
    <property type="term" value="F:hydrolase activity"/>
    <property type="evidence" value="ECO:0007669"/>
    <property type="project" value="UniProtKB-KW"/>
</dbReference>
<evidence type="ECO:0000256" key="13">
    <source>
        <dbReference type="HAMAP-Rule" id="MF_00969"/>
    </source>
</evidence>
<evidence type="ECO:0000259" key="15">
    <source>
        <dbReference type="PROSITE" id="PS51192"/>
    </source>
</evidence>
<dbReference type="GO" id="GO:0005737">
    <property type="term" value="C:cytoplasm"/>
    <property type="evidence" value="ECO:0007669"/>
    <property type="project" value="UniProtKB-SubCell"/>
</dbReference>
<keyword evidence="9 13" id="KW-0234">DNA repair</keyword>
<accession>A0A6I6DVV1</accession>
<dbReference type="OrthoDB" id="9804325at2"/>
<dbReference type="Pfam" id="PF03461">
    <property type="entry name" value="TRCF"/>
    <property type="match status" value="1"/>
</dbReference>
<dbReference type="PANTHER" id="PTHR47964:SF1">
    <property type="entry name" value="ATP-DEPENDENT DNA HELICASE HOMOLOG RECG, CHLOROPLASTIC"/>
    <property type="match status" value="1"/>
</dbReference>
<name>A0A6I6DVV1_THETI</name>
<dbReference type="Gene3D" id="2.40.10.170">
    <property type="match status" value="1"/>
</dbReference>
<feature type="domain" description="Helicase ATP-binding" evidence="15">
    <location>
        <begin position="631"/>
        <end position="792"/>
    </location>
</feature>
<dbReference type="GO" id="GO:0000716">
    <property type="term" value="P:transcription-coupled nucleotide-excision repair, DNA damage recognition"/>
    <property type="evidence" value="ECO:0007669"/>
    <property type="project" value="UniProtKB-UniRule"/>
</dbReference>
<evidence type="ECO:0000256" key="2">
    <source>
        <dbReference type="ARBA" id="ARBA00022490"/>
    </source>
</evidence>
<reference evidence="17 18" key="1">
    <citation type="submission" date="2019-12" db="EMBL/GenBank/DDBJ databases">
        <title>The complete genome of the thermophilic, anoxygenic phototrophic gammaproteobacterium Thermochromatium tepidum.</title>
        <authorList>
            <person name="Sattley W.M."/>
            <person name="Swingley W.D."/>
            <person name="Burchell B.M."/>
            <person name="Gurbani S.A."/>
            <person name="Kujawa C.M."/>
            <person name="Nuccio D.A."/>
            <person name="Schladweiler J."/>
            <person name="Shaffer K.N."/>
            <person name="Stokes L.M."/>
            <person name="Touchman J.W."/>
            <person name="Blankenship R.E."/>
            <person name="Madigan M.T."/>
        </authorList>
    </citation>
    <scope>NUCLEOTIDE SEQUENCE [LARGE SCALE GENOMIC DNA]</scope>
    <source>
        <strain evidence="17 18">ATCC 43061</strain>
    </source>
</reference>
<evidence type="ECO:0000256" key="8">
    <source>
        <dbReference type="ARBA" id="ARBA00023125"/>
    </source>
</evidence>
<evidence type="ECO:0000256" key="6">
    <source>
        <dbReference type="ARBA" id="ARBA00022806"/>
    </source>
</evidence>
<dbReference type="GO" id="GO:0003678">
    <property type="term" value="F:DNA helicase activity"/>
    <property type="evidence" value="ECO:0007669"/>
    <property type="project" value="TreeGrafter"/>
</dbReference>
<keyword evidence="5 13" id="KW-0378">Hydrolase</keyword>
<dbReference type="AlphaFoldDB" id="A0A6I6DVV1"/>
<dbReference type="Gene3D" id="3.30.2060.10">
    <property type="entry name" value="Penicillin-binding protein 1b domain"/>
    <property type="match status" value="1"/>
</dbReference>
<dbReference type="InterPro" id="IPR001650">
    <property type="entry name" value="Helicase_C-like"/>
</dbReference>
<evidence type="ECO:0000256" key="3">
    <source>
        <dbReference type="ARBA" id="ARBA00022741"/>
    </source>
</evidence>
<proteinExistence type="inferred from homology"/>
<protein>
    <recommendedName>
        <fullName evidence="12 13">Transcription-repair-coupling factor</fullName>
        <shortName evidence="13">TRCF</shortName>
        <ecNumber evidence="13">3.6.4.-</ecNumber>
    </recommendedName>
</protein>
<dbReference type="SMART" id="SM01058">
    <property type="entry name" value="CarD_TRCF"/>
    <property type="match status" value="1"/>
</dbReference>
<dbReference type="NCBIfam" id="NF007966">
    <property type="entry name" value="PRK10689.1"/>
    <property type="match status" value="1"/>
</dbReference>